<dbReference type="OMA" id="FVRINDM"/>
<name>L2GWB5_VAVCU</name>
<accession>L2GWB5</accession>
<dbReference type="Proteomes" id="UP000011081">
    <property type="component" value="Unassembled WGS sequence"/>
</dbReference>
<keyword evidence="2" id="KW-1185">Reference proteome</keyword>
<gene>
    <name evidence="1" type="ORF">VCUG_00863</name>
</gene>
<dbReference type="InParanoid" id="L2GWB5"/>
<dbReference type="AlphaFoldDB" id="L2GWB5"/>
<evidence type="ECO:0000313" key="2">
    <source>
        <dbReference type="Proteomes" id="UP000011081"/>
    </source>
</evidence>
<evidence type="ECO:0000313" key="1">
    <source>
        <dbReference type="EMBL" id="ELA47662.1"/>
    </source>
</evidence>
<dbReference type="EMBL" id="GL877414">
    <property type="protein sequence ID" value="ELA47662.1"/>
    <property type="molecule type" value="Genomic_DNA"/>
</dbReference>
<sequence length="114" mass="13347">MPGPKKKSTSTKYARQKLIHVRSIVNFYTEELSRISTDADLLRSLLKRKDITVKVCEYAFKEVVIDGNFFMCLNSEYYASGNIYEIAQVLHCKLDYIKMRIKELARKKTYSSYT</sequence>
<dbReference type="OrthoDB" id="10385361at2759"/>
<dbReference type="HOGENOM" id="CLU_2185771_0_0_1"/>
<organism evidence="1 2">
    <name type="scientific">Vavraia culicis (isolate floridensis)</name>
    <name type="common">Microsporidian parasite</name>
    <dbReference type="NCBI Taxonomy" id="948595"/>
    <lineage>
        <taxon>Eukaryota</taxon>
        <taxon>Fungi</taxon>
        <taxon>Fungi incertae sedis</taxon>
        <taxon>Microsporidia</taxon>
        <taxon>Pleistophoridae</taxon>
        <taxon>Vavraia</taxon>
    </lineage>
</organism>
<dbReference type="VEuPathDB" id="MicrosporidiaDB:VCUG_00863"/>
<dbReference type="RefSeq" id="XP_008073883.1">
    <property type="nucleotide sequence ID" value="XM_008075692.1"/>
</dbReference>
<reference evidence="2" key="1">
    <citation type="submission" date="2011-03" db="EMBL/GenBank/DDBJ databases">
        <title>The genome sequence of Vavraia culicis strain floridensis.</title>
        <authorList>
            <consortium name="The Broad Institute Genome Sequencing Platform"/>
            <person name="Cuomo C."/>
            <person name="Becnel J."/>
            <person name="Sanscrainte N."/>
            <person name="Young S.K."/>
            <person name="Zeng Q."/>
            <person name="Gargeya S."/>
            <person name="Fitzgerald M."/>
            <person name="Haas B."/>
            <person name="Abouelleil A."/>
            <person name="Alvarado L."/>
            <person name="Arachchi H.M."/>
            <person name="Berlin A."/>
            <person name="Chapman S.B."/>
            <person name="Gearin G."/>
            <person name="Goldberg J."/>
            <person name="Griggs A."/>
            <person name="Gujja S."/>
            <person name="Hansen M."/>
            <person name="Heiman D."/>
            <person name="Howarth C."/>
            <person name="Larimer J."/>
            <person name="Lui A."/>
            <person name="MacDonald P.J.P."/>
            <person name="McCowen C."/>
            <person name="Montmayeur A."/>
            <person name="Murphy C."/>
            <person name="Neiman D."/>
            <person name="Pearson M."/>
            <person name="Priest M."/>
            <person name="Roberts A."/>
            <person name="Saif S."/>
            <person name="Shea T."/>
            <person name="Sisk P."/>
            <person name="Stolte C."/>
            <person name="Sykes S."/>
            <person name="Wortman J."/>
            <person name="Nusbaum C."/>
            <person name="Birren B."/>
        </authorList>
    </citation>
    <scope>NUCLEOTIDE SEQUENCE [LARGE SCALE GENOMIC DNA]</scope>
    <source>
        <strain evidence="2">floridensis</strain>
    </source>
</reference>
<dbReference type="GeneID" id="19878746"/>
<proteinExistence type="predicted"/>
<protein>
    <submittedName>
        <fullName evidence="1">Uncharacterized protein</fullName>
    </submittedName>
</protein>